<keyword evidence="9" id="KW-0486">Methionine biosynthesis</keyword>
<keyword evidence="8" id="KW-0408">Iron</keyword>
<dbReference type="PANTHER" id="PTHR23418:SF0">
    <property type="entry name" value="ACIREDUCTONE DIOXYGENASE"/>
    <property type="match status" value="1"/>
</dbReference>
<accession>A0A8H6Y3F3</accession>
<dbReference type="SUPFAM" id="SSF51182">
    <property type="entry name" value="RmlC-like cupins"/>
    <property type="match status" value="1"/>
</dbReference>
<keyword evidence="4" id="KW-0028">Amino-acid biosynthesis</keyword>
<evidence type="ECO:0000256" key="5">
    <source>
        <dbReference type="ARBA" id="ARBA00022723"/>
    </source>
</evidence>
<keyword evidence="12" id="KW-1185">Reference proteome</keyword>
<dbReference type="GO" id="GO:0009086">
    <property type="term" value="P:methionine biosynthetic process"/>
    <property type="evidence" value="ECO:0007669"/>
    <property type="project" value="UniProtKB-KW"/>
</dbReference>
<dbReference type="Pfam" id="PF03079">
    <property type="entry name" value="ARD"/>
    <property type="match status" value="1"/>
</dbReference>
<proteinExistence type="predicted"/>
<organism evidence="11 12">
    <name type="scientific">Mycena sanguinolenta</name>
    <dbReference type="NCBI Taxonomy" id="230812"/>
    <lineage>
        <taxon>Eukaryota</taxon>
        <taxon>Fungi</taxon>
        <taxon>Dikarya</taxon>
        <taxon>Basidiomycota</taxon>
        <taxon>Agaricomycotina</taxon>
        <taxon>Agaricomycetes</taxon>
        <taxon>Agaricomycetidae</taxon>
        <taxon>Agaricales</taxon>
        <taxon>Marasmiineae</taxon>
        <taxon>Mycenaceae</taxon>
        <taxon>Mycena</taxon>
    </lineage>
</organism>
<keyword evidence="7" id="KW-0560">Oxidoreductase</keyword>
<evidence type="ECO:0000256" key="2">
    <source>
        <dbReference type="ARBA" id="ARBA00001954"/>
    </source>
</evidence>
<keyword evidence="5" id="KW-0479">Metal-binding</keyword>
<dbReference type="Gene3D" id="2.60.120.10">
    <property type="entry name" value="Jelly Rolls"/>
    <property type="match status" value="1"/>
</dbReference>
<evidence type="ECO:0000313" key="12">
    <source>
        <dbReference type="Proteomes" id="UP000623467"/>
    </source>
</evidence>
<dbReference type="GO" id="GO:0010309">
    <property type="term" value="F:acireductone dioxygenase [iron(II)-requiring] activity"/>
    <property type="evidence" value="ECO:0007669"/>
    <property type="project" value="UniProtKB-EC"/>
</dbReference>
<dbReference type="EC" id="1.13.11.54" evidence="10"/>
<evidence type="ECO:0000313" key="11">
    <source>
        <dbReference type="EMBL" id="KAF7353418.1"/>
    </source>
</evidence>
<evidence type="ECO:0000256" key="8">
    <source>
        <dbReference type="ARBA" id="ARBA00023004"/>
    </source>
</evidence>
<keyword evidence="6 11" id="KW-0223">Dioxygenase</keyword>
<evidence type="ECO:0000256" key="3">
    <source>
        <dbReference type="ARBA" id="ARBA00022596"/>
    </source>
</evidence>
<comment type="catalytic activity">
    <reaction evidence="1">
        <text>1,2-dihydroxy-5-(methylsulfanyl)pent-1-en-3-one + O2 = 4-methylsulfanyl-2-oxobutanoate + formate + 2 H(+)</text>
        <dbReference type="Rhea" id="RHEA:24504"/>
        <dbReference type="ChEBI" id="CHEBI:15378"/>
        <dbReference type="ChEBI" id="CHEBI:15379"/>
        <dbReference type="ChEBI" id="CHEBI:15740"/>
        <dbReference type="ChEBI" id="CHEBI:16723"/>
        <dbReference type="ChEBI" id="CHEBI:49252"/>
        <dbReference type="EC" id="1.13.11.54"/>
    </reaction>
</comment>
<protein>
    <recommendedName>
        <fullName evidence="10">acireductone dioxygenase (Fe(2+)-requiring)</fullName>
        <ecNumber evidence="10">1.13.11.54</ecNumber>
    </recommendedName>
</protein>
<dbReference type="OrthoDB" id="1867259at2759"/>
<reference evidence="11" key="1">
    <citation type="submission" date="2020-05" db="EMBL/GenBank/DDBJ databases">
        <title>Mycena genomes resolve the evolution of fungal bioluminescence.</title>
        <authorList>
            <person name="Tsai I.J."/>
        </authorList>
    </citation>
    <scope>NUCLEOTIDE SEQUENCE</scope>
    <source>
        <strain evidence="11">160909Yilan</strain>
    </source>
</reference>
<dbReference type="InterPro" id="IPR004313">
    <property type="entry name" value="ARD"/>
</dbReference>
<sequence length="205" mass="23528">MHEDEEIRYISSGSGFFDVRETPTDAWIRIVIAPGDLLVFPAGIYRRFNLDAKDQIMALRLLEFLRFSSAFSMDFVRYDACRSSAMPPCVQDDTVRCWSGRTHVRRQRVVHLIVRSVQCCRFNCFSFLGSHPAFLPFLHSILFYLPSPHICVASLRNRSLLHSTFDAASPFPSLLPVHAPWFLVHPLSRPFDYRPCVDAAMADMN</sequence>
<evidence type="ECO:0000256" key="6">
    <source>
        <dbReference type="ARBA" id="ARBA00022964"/>
    </source>
</evidence>
<keyword evidence="3" id="KW-0533">Nickel</keyword>
<dbReference type="Proteomes" id="UP000623467">
    <property type="component" value="Unassembled WGS sequence"/>
</dbReference>
<dbReference type="InterPro" id="IPR011051">
    <property type="entry name" value="RmlC_Cupin_sf"/>
</dbReference>
<dbReference type="InterPro" id="IPR014710">
    <property type="entry name" value="RmlC-like_jellyroll"/>
</dbReference>
<comment type="caution">
    <text evidence="11">The sequence shown here is derived from an EMBL/GenBank/DDBJ whole genome shotgun (WGS) entry which is preliminary data.</text>
</comment>
<evidence type="ECO:0000256" key="1">
    <source>
        <dbReference type="ARBA" id="ARBA00000428"/>
    </source>
</evidence>
<dbReference type="EMBL" id="JACAZH010000012">
    <property type="protein sequence ID" value="KAF7353418.1"/>
    <property type="molecule type" value="Genomic_DNA"/>
</dbReference>
<dbReference type="GO" id="GO:0046872">
    <property type="term" value="F:metal ion binding"/>
    <property type="evidence" value="ECO:0007669"/>
    <property type="project" value="UniProtKB-KW"/>
</dbReference>
<name>A0A8H6Y3F3_9AGAR</name>
<evidence type="ECO:0000256" key="4">
    <source>
        <dbReference type="ARBA" id="ARBA00022605"/>
    </source>
</evidence>
<evidence type="ECO:0000256" key="7">
    <source>
        <dbReference type="ARBA" id="ARBA00023002"/>
    </source>
</evidence>
<comment type="cofactor">
    <cofactor evidence="2">
        <name>Fe(2+)</name>
        <dbReference type="ChEBI" id="CHEBI:29033"/>
    </cofactor>
</comment>
<evidence type="ECO:0000256" key="10">
    <source>
        <dbReference type="ARBA" id="ARBA00039005"/>
    </source>
</evidence>
<dbReference type="PANTHER" id="PTHR23418">
    <property type="entry name" value="ACIREDUCTONE DIOXYGENASE"/>
    <property type="match status" value="1"/>
</dbReference>
<gene>
    <name evidence="11" type="ORF">MSAN_01530900</name>
</gene>
<evidence type="ECO:0000256" key="9">
    <source>
        <dbReference type="ARBA" id="ARBA00023167"/>
    </source>
</evidence>
<dbReference type="AlphaFoldDB" id="A0A8H6Y3F3"/>